<dbReference type="InterPro" id="IPR036250">
    <property type="entry name" value="AcylCo_DH-like_C"/>
</dbReference>
<dbReference type="EMBL" id="CAJOBH010253008">
    <property type="protein sequence ID" value="CAF5142825.1"/>
    <property type="molecule type" value="Genomic_DNA"/>
</dbReference>
<evidence type="ECO:0000256" key="1">
    <source>
        <dbReference type="ARBA" id="ARBA00022946"/>
    </source>
</evidence>
<dbReference type="Proteomes" id="UP000681967">
    <property type="component" value="Unassembled WGS sequence"/>
</dbReference>
<dbReference type="SUPFAM" id="SSF47203">
    <property type="entry name" value="Acyl-CoA dehydrogenase C-terminal domain-like"/>
    <property type="match status" value="1"/>
</dbReference>
<proteinExistence type="predicted"/>
<gene>
    <name evidence="4" type="ORF">BYL167_LOCUS70537</name>
</gene>
<dbReference type="AlphaFoldDB" id="A0A8S3G0S1"/>
<evidence type="ECO:0000256" key="2">
    <source>
        <dbReference type="ARBA" id="ARBA00023002"/>
    </source>
</evidence>
<dbReference type="GO" id="GO:0016627">
    <property type="term" value="F:oxidoreductase activity, acting on the CH-CH group of donors"/>
    <property type="evidence" value="ECO:0007669"/>
    <property type="project" value="InterPro"/>
</dbReference>
<reference evidence="4" key="1">
    <citation type="submission" date="2021-02" db="EMBL/GenBank/DDBJ databases">
        <authorList>
            <person name="Nowell W R."/>
        </authorList>
    </citation>
    <scope>NUCLEOTIDE SEQUENCE</scope>
</reference>
<dbReference type="Gene3D" id="1.20.140.10">
    <property type="entry name" value="Butyryl-CoA Dehydrogenase, subunit A, domain 3"/>
    <property type="match status" value="1"/>
</dbReference>
<keyword evidence="1" id="KW-0809">Transit peptide</keyword>
<dbReference type="InterPro" id="IPR049448">
    <property type="entry name" value="ACAD9/ACADV-like_C"/>
</dbReference>
<feature type="non-terminal residue" evidence="4">
    <location>
        <position position="132"/>
    </location>
</feature>
<feature type="domain" description="ACAD9/ACADV-like C-terminal" evidence="3">
    <location>
        <begin position="5"/>
        <end position="121"/>
    </location>
</feature>
<accession>A0A8S3G0S1</accession>
<evidence type="ECO:0000313" key="5">
    <source>
        <dbReference type="Proteomes" id="UP000681967"/>
    </source>
</evidence>
<keyword evidence="2" id="KW-0560">Oxidoreductase</keyword>
<dbReference type="Pfam" id="PF21343">
    <property type="entry name" value="ACAD9-ACADV_C"/>
    <property type="match status" value="1"/>
</dbReference>
<evidence type="ECO:0000259" key="3">
    <source>
        <dbReference type="Pfam" id="PF21343"/>
    </source>
</evidence>
<organism evidence="4 5">
    <name type="scientific">Rotaria magnacalcarata</name>
    <dbReference type="NCBI Taxonomy" id="392030"/>
    <lineage>
        <taxon>Eukaryota</taxon>
        <taxon>Metazoa</taxon>
        <taxon>Spiralia</taxon>
        <taxon>Gnathifera</taxon>
        <taxon>Rotifera</taxon>
        <taxon>Eurotatoria</taxon>
        <taxon>Bdelloidea</taxon>
        <taxon>Philodinida</taxon>
        <taxon>Philodinidae</taxon>
        <taxon>Rotaria</taxon>
    </lineage>
</organism>
<protein>
    <recommendedName>
        <fullName evidence="3">ACAD9/ACADV-like C-terminal domain-containing protein</fullName>
    </recommendedName>
</protein>
<evidence type="ECO:0000313" key="4">
    <source>
        <dbReference type="EMBL" id="CAF5142825.1"/>
    </source>
</evidence>
<name>A0A8S3G0S1_9BILA</name>
<comment type="caution">
    <text evidence="4">The sequence shown here is derived from an EMBL/GenBank/DDBJ whole genome shotgun (WGS) entry which is preliminary data.</text>
</comment>
<sequence>VHPTLGIPAKDLEYAVFVLRNVTKETLRKSGRDIIDNQLYLRRLSEIVMEIYAMTAMIGRSSRAYSIGLKNCEHETEMTFLYCKHARTRIDKLAKEIHEHGYQTGDEHLQHLAKRMLIAKGYSITTPLERTY</sequence>